<dbReference type="Proteomes" id="UP001595872">
    <property type="component" value="Unassembled WGS sequence"/>
</dbReference>
<comment type="caution">
    <text evidence="1">The sequence shown here is derived from an EMBL/GenBank/DDBJ whole genome shotgun (WGS) entry which is preliminary data.</text>
</comment>
<sequence>MDSKNVTALALTGATVVGLGALAGGHSVSAHFAYADARGSLVKAERLRTLSAGEVRTALGQGGFDASTVRRGVDAYRLTYRTIDTKGRSTTATGLFAVPRGKSGRLTAVSYTHGTTSYKPDAPSVSTTPWAVGPAYTYAGSGFAAVAPDYLGLGKGPGVHPWKDVPSETSASLDMLRAARAFAPRTGHTLDRKVLITGFSQGASSALGLARALQDGADPHFVPKAVAPISGGYDFANAELPALLGGKLESKSSTLYVAYLLTSWQRIHGGIYRTPQEVFKSPYTEHVEKYFDGTTPGPEMFKGMPDRLADLLTPRGWTVLKHPSGTFSAALRTDGEVCGAWTPRMPVRLYRAETDEQATTLNTDHCVTALRARGVTPQVVNLGRPLYQGSLHLGTNVAGTGQIVRWFASLPQR</sequence>
<dbReference type="InterPro" id="IPR005152">
    <property type="entry name" value="Lipase_secreted"/>
</dbReference>
<dbReference type="Gene3D" id="1.10.260.160">
    <property type="match status" value="1"/>
</dbReference>
<dbReference type="EMBL" id="JBHSIT010000024">
    <property type="protein sequence ID" value="MFC4914075.1"/>
    <property type="molecule type" value="Genomic_DNA"/>
</dbReference>
<accession>A0ABV9UCF1</accession>
<dbReference type="PANTHER" id="PTHR34853:SF1">
    <property type="entry name" value="LIPASE 5"/>
    <property type="match status" value="1"/>
</dbReference>
<organism evidence="1 2">
    <name type="scientific">Actinomadura gamaensis</name>
    <dbReference type="NCBI Taxonomy" id="1763541"/>
    <lineage>
        <taxon>Bacteria</taxon>
        <taxon>Bacillati</taxon>
        <taxon>Actinomycetota</taxon>
        <taxon>Actinomycetes</taxon>
        <taxon>Streptosporangiales</taxon>
        <taxon>Thermomonosporaceae</taxon>
        <taxon>Actinomadura</taxon>
    </lineage>
</organism>
<dbReference type="PANTHER" id="PTHR34853">
    <property type="match status" value="1"/>
</dbReference>
<reference evidence="2" key="1">
    <citation type="journal article" date="2019" name="Int. J. Syst. Evol. Microbiol.">
        <title>The Global Catalogue of Microorganisms (GCM) 10K type strain sequencing project: providing services to taxonomists for standard genome sequencing and annotation.</title>
        <authorList>
            <consortium name="The Broad Institute Genomics Platform"/>
            <consortium name="The Broad Institute Genome Sequencing Center for Infectious Disease"/>
            <person name="Wu L."/>
            <person name="Ma J."/>
        </authorList>
    </citation>
    <scope>NUCLEOTIDE SEQUENCE [LARGE SCALE GENOMIC DNA]</scope>
    <source>
        <strain evidence="2">KLKA75</strain>
    </source>
</reference>
<name>A0ABV9UCF1_9ACTN</name>
<dbReference type="SUPFAM" id="SSF53474">
    <property type="entry name" value="alpha/beta-Hydrolases"/>
    <property type="match status" value="1"/>
</dbReference>
<evidence type="ECO:0000313" key="1">
    <source>
        <dbReference type="EMBL" id="MFC4914075.1"/>
    </source>
</evidence>
<dbReference type="Gene3D" id="3.40.50.1820">
    <property type="entry name" value="alpha/beta hydrolase"/>
    <property type="match status" value="1"/>
</dbReference>
<gene>
    <name evidence="1" type="ORF">ACFPCY_42805</name>
</gene>
<dbReference type="InterPro" id="IPR029058">
    <property type="entry name" value="AB_hydrolase_fold"/>
</dbReference>
<evidence type="ECO:0000313" key="2">
    <source>
        <dbReference type="Proteomes" id="UP001595872"/>
    </source>
</evidence>
<dbReference type="RefSeq" id="WP_378265624.1">
    <property type="nucleotide sequence ID" value="NZ_JBHSIT010000024.1"/>
</dbReference>
<proteinExistence type="predicted"/>
<dbReference type="PIRSF" id="PIRSF029171">
    <property type="entry name" value="Esterase_LipA"/>
    <property type="match status" value="1"/>
</dbReference>
<protein>
    <recommendedName>
        <fullName evidence="3">Lipase</fullName>
    </recommendedName>
</protein>
<keyword evidence="2" id="KW-1185">Reference proteome</keyword>
<evidence type="ECO:0008006" key="3">
    <source>
        <dbReference type="Google" id="ProtNLM"/>
    </source>
</evidence>